<evidence type="ECO:0000313" key="3">
    <source>
        <dbReference type="Proteomes" id="UP000274131"/>
    </source>
</evidence>
<keyword evidence="1" id="KW-0812">Transmembrane</keyword>
<dbReference type="AlphaFoldDB" id="A0A0N4VIQ4"/>
<proteinExistence type="predicted"/>
<keyword evidence="3" id="KW-1185">Reference proteome</keyword>
<keyword evidence="1" id="KW-1133">Transmembrane helix</keyword>
<gene>
    <name evidence="2" type="ORF">EVEC_LOCUS10050</name>
</gene>
<organism evidence="4">
    <name type="scientific">Enterobius vermicularis</name>
    <name type="common">Human pinworm</name>
    <dbReference type="NCBI Taxonomy" id="51028"/>
    <lineage>
        <taxon>Eukaryota</taxon>
        <taxon>Metazoa</taxon>
        <taxon>Ecdysozoa</taxon>
        <taxon>Nematoda</taxon>
        <taxon>Chromadorea</taxon>
        <taxon>Rhabditida</taxon>
        <taxon>Spirurina</taxon>
        <taxon>Oxyuridomorpha</taxon>
        <taxon>Oxyuroidea</taxon>
        <taxon>Oxyuridae</taxon>
        <taxon>Enterobius</taxon>
    </lineage>
</organism>
<keyword evidence="1" id="KW-0472">Membrane</keyword>
<protein>
    <submittedName>
        <fullName evidence="4">DUF948 domain-containing protein</fullName>
    </submittedName>
</protein>
<evidence type="ECO:0000256" key="1">
    <source>
        <dbReference type="SAM" id="Phobius"/>
    </source>
</evidence>
<evidence type="ECO:0000313" key="2">
    <source>
        <dbReference type="EMBL" id="VDD95299.1"/>
    </source>
</evidence>
<dbReference type="WBParaSite" id="EVEC_0001070701-mRNA-1">
    <property type="protein sequence ID" value="EVEC_0001070701-mRNA-1"/>
    <property type="gene ID" value="EVEC_0001070701"/>
</dbReference>
<sequence length="74" mass="8008">MWIIYIVGGVLGAIILILIIVVTVIMRAIKEAKAKSEYLAAVYADVSDEVVQSVFLEEGEAHGEAFVKTNVDNA</sequence>
<evidence type="ECO:0000313" key="4">
    <source>
        <dbReference type="WBParaSite" id="EVEC_0001070701-mRNA-1"/>
    </source>
</evidence>
<reference evidence="4" key="1">
    <citation type="submission" date="2017-02" db="UniProtKB">
        <authorList>
            <consortium name="WormBaseParasite"/>
        </authorList>
    </citation>
    <scope>IDENTIFICATION</scope>
</reference>
<accession>A0A0N4VIQ4</accession>
<name>A0A0N4VIQ4_ENTVE</name>
<dbReference type="Proteomes" id="UP000274131">
    <property type="component" value="Unassembled WGS sequence"/>
</dbReference>
<feature type="transmembrane region" description="Helical" evidence="1">
    <location>
        <begin position="6"/>
        <end position="26"/>
    </location>
</feature>
<reference evidence="2 3" key="2">
    <citation type="submission" date="2018-10" db="EMBL/GenBank/DDBJ databases">
        <authorList>
            <consortium name="Pathogen Informatics"/>
        </authorList>
    </citation>
    <scope>NUCLEOTIDE SEQUENCE [LARGE SCALE GENOMIC DNA]</scope>
</reference>
<dbReference type="EMBL" id="UXUI01010496">
    <property type="protein sequence ID" value="VDD95299.1"/>
    <property type="molecule type" value="Genomic_DNA"/>
</dbReference>